<gene>
    <name evidence="4" type="ORF">HCT48_04695</name>
</gene>
<feature type="domain" description="YhfS-like C-terminal" evidence="3">
    <location>
        <begin position="257"/>
        <end position="356"/>
    </location>
</feature>
<dbReference type="PANTHER" id="PTHR43797">
    <property type="entry name" value="HOMOCYSTEINE/CYSTEINE SYNTHASE"/>
    <property type="match status" value="1"/>
</dbReference>
<dbReference type="GO" id="GO:0003961">
    <property type="term" value="F:O-acetylhomoserine aminocarboxypropyltransferase activity"/>
    <property type="evidence" value="ECO:0007669"/>
    <property type="project" value="TreeGrafter"/>
</dbReference>
<reference evidence="4" key="1">
    <citation type="submission" date="2020-03" db="EMBL/GenBank/DDBJ databases">
        <title>Spirochaetal bacteria isolated from arthropods constitute a novel genus Entomospira genus novum within the order Spirochaetales.</title>
        <authorList>
            <person name="Grana-Miraglia L."/>
            <person name="Sikutova S."/>
            <person name="Fingerle V."/>
            <person name="Sing A."/>
            <person name="Castillo-Ramirez S."/>
            <person name="Margos G."/>
            <person name="Rudolf I."/>
        </authorList>
    </citation>
    <scope>NUCLEOTIDE SEQUENCE</scope>
    <source>
        <strain evidence="4">BR149</strain>
    </source>
</reference>
<dbReference type="SUPFAM" id="SSF53383">
    <property type="entry name" value="PLP-dependent transferases"/>
    <property type="match status" value="1"/>
</dbReference>
<name>A0A968GI76_9SPIO</name>
<dbReference type="AlphaFoldDB" id="A0A968GI76"/>
<dbReference type="Pfam" id="PF22475">
    <property type="entry name" value="YhfS-like_C"/>
    <property type="match status" value="1"/>
</dbReference>
<feature type="domain" description="Aminotransferase class V" evidence="2">
    <location>
        <begin position="53"/>
        <end position="226"/>
    </location>
</feature>
<keyword evidence="4" id="KW-0032">Aminotransferase</keyword>
<dbReference type="Gene3D" id="3.40.640.10">
    <property type="entry name" value="Type I PLP-dependent aspartate aminotransferase-like (Major domain)"/>
    <property type="match status" value="1"/>
</dbReference>
<protein>
    <submittedName>
        <fullName evidence="4">Aminotransferase</fullName>
    </submittedName>
</protein>
<organism evidence="4 5">
    <name type="scientific">Entomospira culicis</name>
    <dbReference type="NCBI Taxonomy" id="2719989"/>
    <lineage>
        <taxon>Bacteria</taxon>
        <taxon>Pseudomonadati</taxon>
        <taxon>Spirochaetota</taxon>
        <taxon>Spirochaetia</taxon>
        <taxon>Spirochaetales</taxon>
        <taxon>Spirochaetaceae</taxon>
        <taxon>Entomospira</taxon>
    </lineage>
</organism>
<dbReference type="InterPro" id="IPR000192">
    <property type="entry name" value="Aminotrans_V_dom"/>
</dbReference>
<evidence type="ECO:0000313" key="4">
    <source>
        <dbReference type="EMBL" id="NIZ69512.1"/>
    </source>
</evidence>
<dbReference type="PANTHER" id="PTHR43797:SF2">
    <property type="entry name" value="HOMOCYSTEINE_CYSTEINE SYNTHASE"/>
    <property type="match status" value="1"/>
</dbReference>
<evidence type="ECO:0000313" key="5">
    <source>
        <dbReference type="Proteomes" id="UP000778951"/>
    </source>
</evidence>
<evidence type="ECO:0000256" key="1">
    <source>
        <dbReference type="ARBA" id="ARBA00022898"/>
    </source>
</evidence>
<dbReference type="EMBL" id="JAATLM010000001">
    <property type="protein sequence ID" value="NIZ69512.1"/>
    <property type="molecule type" value="Genomic_DNA"/>
</dbReference>
<sequence>MEVFPLESLTVAQAMALQFRLVDVMSQHFTGLESLSLGDLGVVSGYNQPTTTRKVEQVLADFFGAEEAILVRGSGTMALRLALHAMMRSGGKILVHEAPIYPTTESSFGMLKLELFLVDFNNLEAIKGAVKKHDFAGALIQVTRQQPTDRYDLAEVIATIRRAKADLPILTDDNYAVMKTRAIGTQCGANLSTFSTFKLLGPAGVGCVVGEAQFIQRIRQENYSGGLQVQGFEAMEVLRGMVYAPVALAISAQVVVEVRDRLLAGEVAGIKDAFVINAQSKVLMVELAQPIAPAVIDQAMLLGAAPHPVGAESRYEIVPMFYRPSSTFRSYHPEALSTMIRINPMRSGADTILRILSQAILNVRGGA</sequence>
<dbReference type="GO" id="GO:0004124">
    <property type="term" value="F:cysteine synthase activity"/>
    <property type="evidence" value="ECO:0007669"/>
    <property type="project" value="TreeGrafter"/>
</dbReference>
<dbReference type="RefSeq" id="WP_167695601.1">
    <property type="nucleotide sequence ID" value="NZ_CP118181.1"/>
</dbReference>
<evidence type="ECO:0000259" key="2">
    <source>
        <dbReference type="Pfam" id="PF00266"/>
    </source>
</evidence>
<dbReference type="GO" id="GO:0005737">
    <property type="term" value="C:cytoplasm"/>
    <property type="evidence" value="ECO:0007669"/>
    <property type="project" value="TreeGrafter"/>
</dbReference>
<keyword evidence="5" id="KW-1185">Reference proteome</keyword>
<dbReference type="InterPro" id="IPR015424">
    <property type="entry name" value="PyrdxlP-dep_Trfase"/>
</dbReference>
<dbReference type="GO" id="GO:0008483">
    <property type="term" value="F:transaminase activity"/>
    <property type="evidence" value="ECO:0007669"/>
    <property type="project" value="UniProtKB-KW"/>
</dbReference>
<keyword evidence="1" id="KW-0663">Pyridoxal phosphate</keyword>
<keyword evidence="4" id="KW-0808">Transferase</keyword>
<dbReference type="Gene3D" id="3.90.1150.130">
    <property type="match status" value="1"/>
</dbReference>
<dbReference type="InterPro" id="IPR006235">
    <property type="entry name" value="OAc-hSer/O-AcSer_sulfhydrylase"/>
</dbReference>
<dbReference type="Pfam" id="PF00266">
    <property type="entry name" value="Aminotran_5"/>
    <property type="match status" value="1"/>
</dbReference>
<dbReference type="InterPro" id="IPR015421">
    <property type="entry name" value="PyrdxlP-dep_Trfase_major"/>
</dbReference>
<evidence type="ECO:0000259" key="3">
    <source>
        <dbReference type="Pfam" id="PF22475"/>
    </source>
</evidence>
<proteinExistence type="predicted"/>
<dbReference type="GO" id="GO:0006535">
    <property type="term" value="P:cysteine biosynthetic process from serine"/>
    <property type="evidence" value="ECO:0007669"/>
    <property type="project" value="TreeGrafter"/>
</dbReference>
<dbReference type="InterPro" id="IPR054718">
    <property type="entry name" value="YhfS-like_C"/>
</dbReference>
<dbReference type="Proteomes" id="UP000778951">
    <property type="component" value="Unassembled WGS sequence"/>
</dbReference>
<comment type="caution">
    <text evidence="4">The sequence shown here is derived from an EMBL/GenBank/DDBJ whole genome shotgun (WGS) entry which is preliminary data.</text>
</comment>
<accession>A0A968GI76</accession>
<dbReference type="GO" id="GO:0071269">
    <property type="term" value="P:L-homocysteine biosynthetic process"/>
    <property type="evidence" value="ECO:0007669"/>
    <property type="project" value="TreeGrafter"/>
</dbReference>